<dbReference type="EMBL" id="BAABFX010000010">
    <property type="protein sequence ID" value="GAA4389097.1"/>
    <property type="molecule type" value="Genomic_DNA"/>
</dbReference>
<keyword evidence="1" id="KW-1133">Transmembrane helix</keyword>
<organism evidence="2 3">
    <name type="scientific">Ornithinibacter aureus</name>
    <dbReference type="NCBI Taxonomy" id="622664"/>
    <lineage>
        <taxon>Bacteria</taxon>
        <taxon>Bacillati</taxon>
        <taxon>Actinomycetota</taxon>
        <taxon>Actinomycetes</taxon>
        <taxon>Micrococcales</taxon>
        <taxon>Intrasporangiaceae</taxon>
        <taxon>Ornithinibacter</taxon>
    </lineage>
</organism>
<feature type="transmembrane region" description="Helical" evidence="1">
    <location>
        <begin position="86"/>
        <end position="103"/>
    </location>
</feature>
<keyword evidence="3" id="KW-1185">Reference proteome</keyword>
<gene>
    <name evidence="2" type="ORF">GCM10023153_04970</name>
</gene>
<reference evidence="3" key="1">
    <citation type="journal article" date="2019" name="Int. J. Syst. Evol. Microbiol.">
        <title>The Global Catalogue of Microorganisms (GCM) 10K type strain sequencing project: providing services to taxonomists for standard genome sequencing and annotation.</title>
        <authorList>
            <consortium name="The Broad Institute Genomics Platform"/>
            <consortium name="The Broad Institute Genome Sequencing Center for Infectious Disease"/>
            <person name="Wu L."/>
            <person name="Ma J."/>
        </authorList>
    </citation>
    <scope>NUCLEOTIDE SEQUENCE [LARGE SCALE GENOMIC DNA]</scope>
    <source>
        <strain evidence="3">JCM 17738</strain>
    </source>
</reference>
<accession>A0ABP8JDD4</accession>
<name>A0ABP8JDD4_9MICO</name>
<sequence length="234" mass="24863">MPNQHGAWAMLATPLAVGILASGPAWVHMPLTAFWFLGYFAFFAAGLWLKAPPRRRPALVPPLHTYAVASAAFGALTLALDPGLLRWAPLFVAPTAIGLVASARRDERSLWSGLATSIGSSLMVLVAYDAGSGTDWERAWLLTGILAAYFAGTVLYVKTMIRERGDERFHWLSALAHGAATVAMTGVDPWLVLVFALLTIRAAALPAYRLSPKAVGIGEVVATVVVATTALLVT</sequence>
<keyword evidence="1" id="KW-0812">Transmembrane</keyword>
<feature type="transmembrane region" description="Helical" evidence="1">
    <location>
        <begin position="7"/>
        <end position="27"/>
    </location>
</feature>
<dbReference type="Proteomes" id="UP001500390">
    <property type="component" value="Unassembled WGS sequence"/>
</dbReference>
<feature type="transmembrane region" description="Helical" evidence="1">
    <location>
        <begin position="215"/>
        <end position="233"/>
    </location>
</feature>
<dbReference type="InterPro" id="IPR025576">
    <property type="entry name" value="YwiC"/>
</dbReference>
<feature type="transmembrane region" description="Helical" evidence="1">
    <location>
        <begin position="33"/>
        <end position="51"/>
    </location>
</feature>
<evidence type="ECO:0000313" key="3">
    <source>
        <dbReference type="Proteomes" id="UP001500390"/>
    </source>
</evidence>
<comment type="caution">
    <text evidence="2">The sequence shown here is derived from an EMBL/GenBank/DDBJ whole genome shotgun (WGS) entry which is preliminary data.</text>
</comment>
<evidence type="ECO:0000313" key="2">
    <source>
        <dbReference type="EMBL" id="GAA4389097.1"/>
    </source>
</evidence>
<dbReference type="Pfam" id="PF14256">
    <property type="entry name" value="YwiC"/>
    <property type="match status" value="1"/>
</dbReference>
<feature type="transmembrane region" description="Helical" evidence="1">
    <location>
        <begin position="63"/>
        <end position="80"/>
    </location>
</feature>
<keyword evidence="1" id="KW-0472">Membrane</keyword>
<evidence type="ECO:0000256" key="1">
    <source>
        <dbReference type="SAM" id="Phobius"/>
    </source>
</evidence>
<feature type="transmembrane region" description="Helical" evidence="1">
    <location>
        <begin position="140"/>
        <end position="157"/>
    </location>
</feature>
<protein>
    <submittedName>
        <fullName evidence="2">YwiC-like family protein</fullName>
    </submittedName>
</protein>
<feature type="transmembrane region" description="Helical" evidence="1">
    <location>
        <begin position="110"/>
        <end position="128"/>
    </location>
</feature>
<proteinExistence type="predicted"/>